<organism evidence="2 3">
    <name type="scientific">Sousa chinensis</name>
    <name type="common">Indo-pacific humpbacked dolphin</name>
    <name type="synonym">Steno chinensis</name>
    <dbReference type="NCBI Taxonomy" id="103600"/>
    <lineage>
        <taxon>Eukaryota</taxon>
        <taxon>Metazoa</taxon>
        <taxon>Chordata</taxon>
        <taxon>Craniata</taxon>
        <taxon>Vertebrata</taxon>
        <taxon>Euteleostomi</taxon>
        <taxon>Mammalia</taxon>
        <taxon>Eutheria</taxon>
        <taxon>Laurasiatheria</taxon>
        <taxon>Artiodactyla</taxon>
        <taxon>Whippomorpha</taxon>
        <taxon>Cetacea</taxon>
        <taxon>Odontoceti</taxon>
        <taxon>Delphinidae</taxon>
        <taxon>Sousa</taxon>
    </lineage>
</organism>
<accession>A0A484H0P9</accession>
<gene>
    <name evidence="2" type="ORF">DBR06_SOUSAS1510122</name>
</gene>
<sequence>GLAIASALIDISQQKPSDSKDKTSGVRNRKHHLSTRQGTCV</sequence>
<evidence type="ECO:0000313" key="2">
    <source>
        <dbReference type="EMBL" id="TEA41714.1"/>
    </source>
</evidence>
<dbReference type="EMBL" id="QWLN02001086">
    <property type="protein sequence ID" value="TEA41714.1"/>
    <property type="molecule type" value="Genomic_DNA"/>
</dbReference>
<evidence type="ECO:0000313" key="3">
    <source>
        <dbReference type="Proteomes" id="UP000295264"/>
    </source>
</evidence>
<dbReference type="Proteomes" id="UP000295264">
    <property type="component" value="Unassembled WGS sequence"/>
</dbReference>
<name>A0A484H0P9_SOUCH</name>
<protein>
    <recommendedName>
        <fullName evidence="4">Attractin</fullName>
    </recommendedName>
</protein>
<feature type="region of interest" description="Disordered" evidence="1">
    <location>
        <begin position="1"/>
        <end position="41"/>
    </location>
</feature>
<proteinExistence type="predicted"/>
<feature type="non-terminal residue" evidence="2">
    <location>
        <position position="1"/>
    </location>
</feature>
<reference evidence="2 3" key="1">
    <citation type="journal article" date="2018" name="Genomics">
        <title>Molecular footprints of inshore aquatic adaptation in Indo-Pacific humpback dolphin (Sousa chinensis).</title>
        <authorList>
            <person name="Ming Y."/>
            <person name="Jian J."/>
            <person name="Yu F."/>
            <person name="Yu X."/>
            <person name="Wang J."/>
            <person name="Liu W."/>
        </authorList>
    </citation>
    <scope>NUCLEOTIDE SEQUENCE [LARGE SCALE GENOMIC DNA]</scope>
    <source>
        <strain evidence="2">MY-2018</strain>
        <tissue evidence="2">Skin</tissue>
    </source>
</reference>
<keyword evidence="3" id="KW-1185">Reference proteome</keyword>
<dbReference type="AlphaFoldDB" id="A0A484H0P9"/>
<evidence type="ECO:0008006" key="4">
    <source>
        <dbReference type="Google" id="ProtNLM"/>
    </source>
</evidence>
<evidence type="ECO:0000256" key="1">
    <source>
        <dbReference type="SAM" id="MobiDB-lite"/>
    </source>
</evidence>
<comment type="caution">
    <text evidence="2">The sequence shown here is derived from an EMBL/GenBank/DDBJ whole genome shotgun (WGS) entry which is preliminary data.</text>
</comment>